<protein>
    <submittedName>
        <fullName evidence="2">Uncharacterized protein</fullName>
    </submittedName>
</protein>
<dbReference type="EMBL" id="JAVHJL010000008">
    <property type="protein sequence ID" value="KAK6498888.1"/>
    <property type="molecule type" value="Genomic_DNA"/>
</dbReference>
<keyword evidence="3" id="KW-1185">Reference proteome</keyword>
<reference evidence="2 3" key="1">
    <citation type="submission" date="2023-08" db="EMBL/GenBank/DDBJ databases">
        <authorList>
            <person name="Palmer J.M."/>
        </authorList>
    </citation>
    <scope>NUCLEOTIDE SEQUENCE [LARGE SCALE GENOMIC DNA]</scope>
    <source>
        <strain evidence="2 3">TWF481</strain>
    </source>
</reference>
<accession>A0AAV9W0H9</accession>
<dbReference type="Proteomes" id="UP001370758">
    <property type="component" value="Unassembled WGS sequence"/>
</dbReference>
<name>A0AAV9W0H9_9PEZI</name>
<keyword evidence="1" id="KW-0732">Signal</keyword>
<feature type="chain" id="PRO_5043497117" evidence="1">
    <location>
        <begin position="17"/>
        <end position="177"/>
    </location>
</feature>
<feature type="signal peptide" evidence="1">
    <location>
        <begin position="1"/>
        <end position="16"/>
    </location>
</feature>
<dbReference type="AlphaFoldDB" id="A0AAV9W0H9"/>
<evidence type="ECO:0000256" key="1">
    <source>
        <dbReference type="SAM" id="SignalP"/>
    </source>
</evidence>
<organism evidence="2 3">
    <name type="scientific">Arthrobotrys musiformis</name>
    <dbReference type="NCBI Taxonomy" id="47236"/>
    <lineage>
        <taxon>Eukaryota</taxon>
        <taxon>Fungi</taxon>
        <taxon>Dikarya</taxon>
        <taxon>Ascomycota</taxon>
        <taxon>Pezizomycotina</taxon>
        <taxon>Orbiliomycetes</taxon>
        <taxon>Orbiliales</taxon>
        <taxon>Orbiliaceae</taxon>
        <taxon>Arthrobotrys</taxon>
    </lineage>
</organism>
<gene>
    <name evidence="2" type="ORF">TWF481_011459</name>
</gene>
<evidence type="ECO:0000313" key="2">
    <source>
        <dbReference type="EMBL" id="KAK6498888.1"/>
    </source>
</evidence>
<comment type="caution">
    <text evidence="2">The sequence shown here is derived from an EMBL/GenBank/DDBJ whole genome shotgun (WGS) entry which is preliminary data.</text>
</comment>
<proteinExistence type="predicted"/>
<sequence length="177" mass="19159">MMYRIIFIATLQLASALPQTRGPTATSAGIPAPTGGVVDYTCTDDVAGISSKGLVKRGNCFPRAQQEYLDYYTDPPSINRIIRPADDRAVAGTQYGAYRPLDDPQPRENLPEPPENVVNAEEFDIRMDEFRGDGLDFGALDFERGVVGVPGGVGGGYNTRVRLGLGREFDGVIEEGM</sequence>
<evidence type="ECO:0000313" key="3">
    <source>
        <dbReference type="Proteomes" id="UP001370758"/>
    </source>
</evidence>